<evidence type="ECO:0000313" key="8">
    <source>
        <dbReference type="Proteomes" id="UP000262073"/>
    </source>
</evidence>
<keyword evidence="8" id="KW-1185">Reference proteome</keyword>
<gene>
    <name evidence="7" type="ORF">D0Y50_06125</name>
</gene>
<dbReference type="GO" id="GO:0005524">
    <property type="term" value="F:ATP binding"/>
    <property type="evidence" value="ECO:0007669"/>
    <property type="project" value="UniProtKB-KW"/>
</dbReference>
<dbReference type="PANTHER" id="PTHR42794:SF1">
    <property type="entry name" value="HEMIN IMPORT ATP-BINDING PROTEIN HMUV"/>
    <property type="match status" value="1"/>
</dbReference>
<dbReference type="Proteomes" id="UP000262073">
    <property type="component" value="Chromosome"/>
</dbReference>
<dbReference type="OrthoDB" id="5292475at2"/>
<evidence type="ECO:0000256" key="1">
    <source>
        <dbReference type="ARBA" id="ARBA00022448"/>
    </source>
</evidence>
<dbReference type="AlphaFoldDB" id="A0A346NKD8"/>
<keyword evidence="4" id="KW-1278">Translocase</keyword>
<comment type="function">
    <text evidence="5">Part of the ABC transporter complex HmuTUV involved in hemin import. Responsible for energy coupling to the transport system.</text>
</comment>
<dbReference type="SMART" id="SM00382">
    <property type="entry name" value="AAA"/>
    <property type="match status" value="1"/>
</dbReference>
<organism evidence="7 8">
    <name type="scientific">Salinimonas sediminis</name>
    <dbReference type="NCBI Taxonomy" id="2303538"/>
    <lineage>
        <taxon>Bacteria</taxon>
        <taxon>Pseudomonadati</taxon>
        <taxon>Pseudomonadota</taxon>
        <taxon>Gammaproteobacteria</taxon>
        <taxon>Alteromonadales</taxon>
        <taxon>Alteromonadaceae</taxon>
        <taxon>Alteromonas/Salinimonas group</taxon>
        <taxon>Salinimonas</taxon>
    </lineage>
</organism>
<dbReference type="EMBL" id="CP031769">
    <property type="protein sequence ID" value="AXR05995.1"/>
    <property type="molecule type" value="Genomic_DNA"/>
</dbReference>
<proteinExistence type="predicted"/>
<dbReference type="GO" id="GO:0016887">
    <property type="term" value="F:ATP hydrolysis activity"/>
    <property type="evidence" value="ECO:0007669"/>
    <property type="project" value="InterPro"/>
</dbReference>
<dbReference type="InterPro" id="IPR027417">
    <property type="entry name" value="P-loop_NTPase"/>
</dbReference>
<keyword evidence="2" id="KW-0547">Nucleotide-binding</keyword>
<evidence type="ECO:0000256" key="2">
    <source>
        <dbReference type="ARBA" id="ARBA00022741"/>
    </source>
</evidence>
<sequence>MITLSKVGVSGRLDAINLVVNKAQHWHILGQNGAGKSTLLQIMAGLALPQHGRCLLSGTPISDYNLAHLARFRAFHGQQQVHSFAIPAGQYIDFYGAGKGAHPLPAVLTEALELKPLLSRPVTRLSGGEQQRVNLARALWQVWTAIEAGEALLVLDEPMQGLDIRHQLTFLTFLQQLCQQGNSTIISSHDLTLSARFASHAMLLNGGQQVASGTISQVFTAENLKMGYGIAFDITNNQNTLQIHPQWPPVLS</sequence>
<dbReference type="RefSeq" id="WP_117315974.1">
    <property type="nucleotide sequence ID" value="NZ_CP031769.1"/>
</dbReference>
<keyword evidence="3 7" id="KW-0067">ATP-binding</keyword>
<dbReference type="PROSITE" id="PS50893">
    <property type="entry name" value="ABC_TRANSPORTER_2"/>
    <property type="match status" value="1"/>
</dbReference>
<dbReference type="InterPro" id="IPR017871">
    <property type="entry name" value="ABC_transporter-like_CS"/>
</dbReference>
<dbReference type="KEGG" id="salm:D0Y50_06125"/>
<keyword evidence="1" id="KW-0813">Transport</keyword>
<dbReference type="Gene3D" id="3.40.50.300">
    <property type="entry name" value="P-loop containing nucleotide triphosphate hydrolases"/>
    <property type="match status" value="1"/>
</dbReference>
<evidence type="ECO:0000256" key="5">
    <source>
        <dbReference type="ARBA" id="ARBA00037066"/>
    </source>
</evidence>
<evidence type="ECO:0000259" key="6">
    <source>
        <dbReference type="PROSITE" id="PS50893"/>
    </source>
</evidence>
<evidence type="ECO:0000256" key="4">
    <source>
        <dbReference type="ARBA" id="ARBA00022967"/>
    </source>
</evidence>
<dbReference type="Pfam" id="PF00005">
    <property type="entry name" value="ABC_tran"/>
    <property type="match status" value="1"/>
</dbReference>
<protein>
    <submittedName>
        <fullName evidence="7">ATP-binding cassette domain-containing protein</fullName>
    </submittedName>
</protein>
<dbReference type="InterPro" id="IPR003439">
    <property type="entry name" value="ABC_transporter-like_ATP-bd"/>
</dbReference>
<accession>A0A346NKD8</accession>
<evidence type="ECO:0000256" key="3">
    <source>
        <dbReference type="ARBA" id="ARBA00022840"/>
    </source>
</evidence>
<dbReference type="InterPro" id="IPR003593">
    <property type="entry name" value="AAA+_ATPase"/>
</dbReference>
<reference evidence="7 8" key="1">
    <citation type="submission" date="2018-08" db="EMBL/GenBank/DDBJ databases">
        <title>Salinimonas sediminis sp. nov., a piezophilic bacterium isolated from a deep-sea sediment sample from the New Britain Trench.</title>
        <authorList>
            <person name="Cao J."/>
        </authorList>
    </citation>
    <scope>NUCLEOTIDE SEQUENCE [LARGE SCALE GENOMIC DNA]</scope>
    <source>
        <strain evidence="7 8">N102</strain>
    </source>
</reference>
<name>A0A346NKD8_9ALTE</name>
<dbReference type="SUPFAM" id="SSF52540">
    <property type="entry name" value="P-loop containing nucleoside triphosphate hydrolases"/>
    <property type="match status" value="1"/>
</dbReference>
<feature type="domain" description="ABC transporter" evidence="6">
    <location>
        <begin position="2"/>
        <end position="231"/>
    </location>
</feature>
<dbReference type="PROSITE" id="PS00211">
    <property type="entry name" value="ABC_TRANSPORTER_1"/>
    <property type="match status" value="1"/>
</dbReference>
<evidence type="ECO:0000313" key="7">
    <source>
        <dbReference type="EMBL" id="AXR05995.1"/>
    </source>
</evidence>
<dbReference type="PANTHER" id="PTHR42794">
    <property type="entry name" value="HEMIN IMPORT ATP-BINDING PROTEIN HMUV"/>
    <property type="match status" value="1"/>
</dbReference>